<evidence type="ECO:0000256" key="1">
    <source>
        <dbReference type="ARBA" id="ARBA00004141"/>
    </source>
</evidence>
<gene>
    <name evidence="7" type="ORF">NF867_12325</name>
</gene>
<feature type="transmembrane region" description="Helical" evidence="5">
    <location>
        <begin position="153"/>
        <end position="172"/>
    </location>
</feature>
<feature type="transmembrane region" description="Helical" evidence="5">
    <location>
        <begin position="346"/>
        <end position="366"/>
    </location>
</feature>
<protein>
    <submittedName>
        <fullName evidence="7">O-antigen ligase family protein</fullName>
    </submittedName>
</protein>
<dbReference type="GO" id="GO:0016020">
    <property type="term" value="C:membrane"/>
    <property type="evidence" value="ECO:0007669"/>
    <property type="project" value="UniProtKB-SubCell"/>
</dbReference>
<dbReference type="Proteomes" id="UP001155182">
    <property type="component" value="Unassembled WGS sequence"/>
</dbReference>
<dbReference type="PANTHER" id="PTHR37422:SF13">
    <property type="entry name" value="LIPOPOLYSACCHARIDE BIOSYNTHESIS PROTEIN PA4999-RELATED"/>
    <property type="match status" value="1"/>
</dbReference>
<accession>A0A9X2JFP4</accession>
<feature type="transmembrane region" description="Helical" evidence="5">
    <location>
        <begin position="184"/>
        <end position="209"/>
    </location>
</feature>
<feature type="transmembrane region" description="Helical" evidence="5">
    <location>
        <begin position="221"/>
        <end position="238"/>
    </location>
</feature>
<dbReference type="GO" id="GO:0016874">
    <property type="term" value="F:ligase activity"/>
    <property type="evidence" value="ECO:0007669"/>
    <property type="project" value="UniProtKB-KW"/>
</dbReference>
<comment type="subcellular location">
    <subcellularLocation>
        <location evidence="1">Membrane</location>
        <topology evidence="1">Multi-pass membrane protein</topology>
    </subcellularLocation>
</comment>
<feature type="transmembrane region" description="Helical" evidence="5">
    <location>
        <begin position="6"/>
        <end position="23"/>
    </location>
</feature>
<organism evidence="7 8">
    <name type="scientific">Solitalea agri</name>
    <dbReference type="NCBI Taxonomy" id="2953739"/>
    <lineage>
        <taxon>Bacteria</taxon>
        <taxon>Pseudomonadati</taxon>
        <taxon>Bacteroidota</taxon>
        <taxon>Sphingobacteriia</taxon>
        <taxon>Sphingobacteriales</taxon>
        <taxon>Sphingobacteriaceae</taxon>
        <taxon>Solitalea</taxon>
    </lineage>
</organism>
<feature type="transmembrane region" description="Helical" evidence="5">
    <location>
        <begin position="30"/>
        <end position="48"/>
    </location>
</feature>
<dbReference type="AlphaFoldDB" id="A0A9X2JFP4"/>
<keyword evidence="4 5" id="KW-0472">Membrane</keyword>
<dbReference type="InterPro" id="IPR051533">
    <property type="entry name" value="WaaL-like"/>
</dbReference>
<keyword evidence="7" id="KW-0436">Ligase</keyword>
<feature type="transmembrane region" description="Helical" evidence="5">
    <location>
        <begin position="90"/>
        <end position="107"/>
    </location>
</feature>
<evidence type="ECO:0000259" key="6">
    <source>
        <dbReference type="Pfam" id="PF04932"/>
    </source>
</evidence>
<proteinExistence type="predicted"/>
<name>A0A9X2JFP4_9SPHI</name>
<dbReference type="InterPro" id="IPR007016">
    <property type="entry name" value="O-antigen_ligase-rel_domated"/>
</dbReference>
<comment type="caution">
    <text evidence="7">The sequence shown here is derived from an EMBL/GenBank/DDBJ whole genome shotgun (WGS) entry which is preliminary data.</text>
</comment>
<keyword evidence="2 5" id="KW-0812">Transmembrane</keyword>
<dbReference type="RefSeq" id="WP_252588303.1">
    <property type="nucleotide sequence ID" value="NZ_JAMWYS010000036.1"/>
</dbReference>
<evidence type="ECO:0000256" key="4">
    <source>
        <dbReference type="ARBA" id="ARBA00023136"/>
    </source>
</evidence>
<evidence type="ECO:0000256" key="2">
    <source>
        <dbReference type="ARBA" id="ARBA00022692"/>
    </source>
</evidence>
<evidence type="ECO:0000313" key="8">
    <source>
        <dbReference type="Proteomes" id="UP001155182"/>
    </source>
</evidence>
<evidence type="ECO:0000256" key="3">
    <source>
        <dbReference type="ARBA" id="ARBA00022989"/>
    </source>
</evidence>
<feature type="transmembrane region" description="Helical" evidence="5">
    <location>
        <begin position="313"/>
        <end position="334"/>
    </location>
</feature>
<feature type="transmembrane region" description="Helical" evidence="5">
    <location>
        <begin position="60"/>
        <end position="78"/>
    </location>
</feature>
<evidence type="ECO:0000313" key="7">
    <source>
        <dbReference type="EMBL" id="MCO4293651.1"/>
    </source>
</evidence>
<feature type="transmembrane region" description="Helical" evidence="5">
    <location>
        <begin position="113"/>
        <end position="132"/>
    </location>
</feature>
<dbReference type="EMBL" id="JAMWYS010000036">
    <property type="protein sequence ID" value="MCO4293651.1"/>
    <property type="molecule type" value="Genomic_DNA"/>
</dbReference>
<dbReference type="PANTHER" id="PTHR37422">
    <property type="entry name" value="TEICHURONIC ACID BIOSYNTHESIS PROTEIN TUAE"/>
    <property type="match status" value="1"/>
</dbReference>
<sequence length="410" mass="47227">MISTSFRTFLFAFFFMLVLKSGYLKWIPIWVLDPLYVGFLGLGLLYFISPKTIPISKNIQQILIILGALLTWIIFSCIYTSSPEIFKHKLLKTVLVFILFFIPFLFIRTKNDIKYFISIYNAYALIGALLVIRAFVMHKMEMFTIIGKQEETAVPNYLFLSIFLCSALILNLPKNKLPDILFKLLLFISMVVLGARSPILFGTLMIVVYYSLKYIVNVQKLVLFYGVLIGIGAVFLSWEGSERLIERFGSITSVRGNKSFDTRVSYQSKSVDLILERPVFGTGFGSFAREMTGEDIIDTPHNLFLEIGFETGIPGMILLIIFFVYLFNYMIKMIRKVRQQEDKELLLRYGLIITYFFLTAFVSLYLSNSKDIFALSGCFLAICNALIFEETRNKKSEPIYIVDHKMVREV</sequence>
<evidence type="ECO:0000256" key="5">
    <source>
        <dbReference type="SAM" id="Phobius"/>
    </source>
</evidence>
<dbReference type="Pfam" id="PF04932">
    <property type="entry name" value="Wzy_C"/>
    <property type="match status" value="1"/>
</dbReference>
<keyword evidence="8" id="KW-1185">Reference proteome</keyword>
<keyword evidence="3 5" id="KW-1133">Transmembrane helix</keyword>
<feature type="transmembrane region" description="Helical" evidence="5">
    <location>
        <begin position="372"/>
        <end position="388"/>
    </location>
</feature>
<feature type="domain" description="O-antigen ligase-related" evidence="6">
    <location>
        <begin position="183"/>
        <end position="320"/>
    </location>
</feature>
<reference evidence="7" key="1">
    <citation type="submission" date="2022-06" db="EMBL/GenBank/DDBJ databases">
        <title>Solitalea sp. MAHUQ-68 isolated from rhizospheric soil.</title>
        <authorList>
            <person name="Huq M.A."/>
        </authorList>
    </citation>
    <scope>NUCLEOTIDE SEQUENCE</scope>
    <source>
        <strain evidence="7">MAHUQ-68</strain>
    </source>
</reference>